<feature type="domain" description="Ketoreductase" evidence="4">
    <location>
        <begin position="6"/>
        <end position="181"/>
    </location>
</feature>
<dbReference type="SUPFAM" id="SSF51735">
    <property type="entry name" value="NAD(P)-binding Rossmann-fold domains"/>
    <property type="match status" value="1"/>
</dbReference>
<dbReference type="PROSITE" id="PS00061">
    <property type="entry name" value="ADH_SHORT"/>
    <property type="match status" value="1"/>
</dbReference>
<dbReference type="InterPro" id="IPR002347">
    <property type="entry name" value="SDR_fam"/>
</dbReference>
<dbReference type="PRINTS" id="PR00080">
    <property type="entry name" value="SDRFAMILY"/>
</dbReference>
<dbReference type="PRINTS" id="PR00081">
    <property type="entry name" value="GDHRDH"/>
</dbReference>
<proteinExistence type="inferred from homology"/>
<dbReference type="InterPro" id="IPR020904">
    <property type="entry name" value="Sc_DH/Rdtase_CS"/>
</dbReference>
<name>A0A6N1VLY8_9HYPH</name>
<dbReference type="EMBL" id="CP054836">
    <property type="protein sequence ID" value="QKV20442.1"/>
    <property type="molecule type" value="Genomic_DNA"/>
</dbReference>
<dbReference type="AlphaFoldDB" id="A0A6N1VLY8"/>
<dbReference type="PANTHER" id="PTHR43391:SF91">
    <property type="entry name" value="OS04G0390700 PROTEIN"/>
    <property type="match status" value="1"/>
</dbReference>
<protein>
    <submittedName>
        <fullName evidence="5">SDR family NAD(P)-dependent oxidoreductase</fullName>
    </submittedName>
</protein>
<keyword evidence="2" id="KW-0560">Oxidoreductase</keyword>
<dbReference type="KEGG" id="orm:HTY61_19300"/>
<evidence type="ECO:0000256" key="1">
    <source>
        <dbReference type="ARBA" id="ARBA00006484"/>
    </source>
</evidence>
<gene>
    <name evidence="5" type="ORF">HTY61_19300</name>
</gene>
<dbReference type="RefSeq" id="WP_175278333.1">
    <property type="nucleotide sequence ID" value="NZ_CP054836.1"/>
</dbReference>
<evidence type="ECO:0000256" key="2">
    <source>
        <dbReference type="ARBA" id="ARBA00023002"/>
    </source>
</evidence>
<keyword evidence="6" id="KW-1185">Reference proteome</keyword>
<evidence type="ECO:0000313" key="5">
    <source>
        <dbReference type="EMBL" id="QKV20442.1"/>
    </source>
</evidence>
<dbReference type="SMART" id="SM00822">
    <property type="entry name" value="PKS_KR"/>
    <property type="match status" value="1"/>
</dbReference>
<dbReference type="PANTHER" id="PTHR43391">
    <property type="entry name" value="RETINOL DEHYDROGENASE-RELATED"/>
    <property type="match status" value="1"/>
</dbReference>
<evidence type="ECO:0000256" key="3">
    <source>
        <dbReference type="RuleBase" id="RU000363"/>
    </source>
</evidence>
<evidence type="ECO:0000313" key="6">
    <source>
        <dbReference type="Proteomes" id="UP000509367"/>
    </source>
</evidence>
<dbReference type="Proteomes" id="UP000509367">
    <property type="component" value="Chromosome"/>
</dbReference>
<organism evidence="5 6">
    <name type="scientific">Oricola thermophila</name>
    <dbReference type="NCBI Taxonomy" id="2742145"/>
    <lineage>
        <taxon>Bacteria</taxon>
        <taxon>Pseudomonadati</taxon>
        <taxon>Pseudomonadota</taxon>
        <taxon>Alphaproteobacteria</taxon>
        <taxon>Hyphomicrobiales</taxon>
        <taxon>Ahrensiaceae</taxon>
        <taxon>Oricola</taxon>
    </lineage>
</organism>
<reference evidence="5 6" key="1">
    <citation type="submission" date="2020-06" db="EMBL/GenBank/DDBJ databases">
        <title>Oricola thermophila sp. nov. isolated from a tidal sediments.</title>
        <authorList>
            <person name="Kwon K.K."/>
            <person name="Yang S.-H."/>
            <person name="Park M.-J."/>
        </authorList>
    </citation>
    <scope>NUCLEOTIDE SEQUENCE [LARGE SCALE GENOMIC DNA]</scope>
    <source>
        <strain evidence="5 6">MEBiC13590</strain>
    </source>
</reference>
<sequence length="241" mass="25091">MKITDSIVLVTGANRGVGRVFARTLIQRGAKKVYVTARDVESLEVTEGGASERQVPLRLDVTSAQDIAAAVRAAGDVNLLINNAGVLSAGGALDVAEAALRRDMAVNFEGLLNVTRTFAPVMESNGGGKVVNMLSLLSLVSAPGFSAYNASKAAAWSIAMSLRAYLEPKGISVLNVFPAGIDTDMLAGVDGPKDDPEAVVADVLDAVESEAEDVYPASAADVHASWRDDPKAVEKAFAAMM</sequence>
<dbReference type="Pfam" id="PF00106">
    <property type="entry name" value="adh_short"/>
    <property type="match status" value="1"/>
</dbReference>
<comment type="similarity">
    <text evidence="1 3">Belongs to the short-chain dehydrogenases/reductases (SDR) family.</text>
</comment>
<dbReference type="GO" id="GO:0016491">
    <property type="term" value="F:oxidoreductase activity"/>
    <property type="evidence" value="ECO:0007669"/>
    <property type="project" value="UniProtKB-KW"/>
</dbReference>
<dbReference type="InterPro" id="IPR036291">
    <property type="entry name" value="NAD(P)-bd_dom_sf"/>
</dbReference>
<evidence type="ECO:0000259" key="4">
    <source>
        <dbReference type="SMART" id="SM00822"/>
    </source>
</evidence>
<accession>A0A6N1VLY8</accession>
<dbReference type="InterPro" id="IPR057326">
    <property type="entry name" value="KR_dom"/>
</dbReference>
<dbReference type="Gene3D" id="3.40.50.720">
    <property type="entry name" value="NAD(P)-binding Rossmann-like Domain"/>
    <property type="match status" value="1"/>
</dbReference>
<dbReference type="GO" id="GO:0005829">
    <property type="term" value="C:cytosol"/>
    <property type="evidence" value="ECO:0007669"/>
    <property type="project" value="TreeGrafter"/>
</dbReference>